<evidence type="ECO:0000313" key="2">
    <source>
        <dbReference type="EMBL" id="AQW87872.1"/>
    </source>
</evidence>
<dbReference type="InterPro" id="IPR049945">
    <property type="entry name" value="AAA_22"/>
</dbReference>
<dbReference type="KEGG" id="cpin:CPIN18020_0210"/>
<dbReference type="PANTHER" id="PTHR35894">
    <property type="entry name" value="GENERAL SECRETION PATHWAY PROTEIN A-RELATED"/>
    <property type="match status" value="1"/>
</dbReference>
<evidence type="ECO:0000313" key="3">
    <source>
        <dbReference type="Proteomes" id="UP000190868"/>
    </source>
</evidence>
<sequence length="306" mass="34094">MQLANEISSFLAKTGMSQNKFANILGVNGAYVSGYLKEGSNYKYADKVENPAKNYIDNYIVKNEISDDELPFLVTKDVKSINAVINWAVKDRDMAVISGVAGSGKSRAIAEFCKKHPEAILIEATINTSAKTLLKMLANRLNVDSKGSIDELIRVCADTLSKFNKIIIIDEAEHLPYRALESIRRLYDFSKSTLVLVGTNKLLLNLTSSKNGNELEQLSSRVGSKWVLRGLSYYEQNNKNNDDLKELCLKFGINDDKCISLVESLSRGNFRKSVKLLNRAKLLSENANIELNEQAISEATKMLLLN</sequence>
<reference evidence="3" key="1">
    <citation type="submission" date="2016-09" db="EMBL/GenBank/DDBJ databases">
        <title>Comparative genomics of the Campylobacter concisus group.</title>
        <authorList>
            <person name="Miller W.G."/>
            <person name="Yee E."/>
            <person name="Chapman M.H."/>
            <person name="Huynh S."/>
            <person name="Bono J.L."/>
            <person name="On S.L.W."/>
            <person name="StLeger J."/>
            <person name="Foster G."/>
            <person name="Parker C.T."/>
        </authorList>
    </citation>
    <scope>NUCLEOTIDE SEQUENCE [LARGE SCALE GENOMIC DNA]</scope>
    <source>
        <strain evidence="3">RM18021</strain>
    </source>
</reference>
<dbReference type="SUPFAM" id="SSF47413">
    <property type="entry name" value="lambda repressor-like DNA-binding domains"/>
    <property type="match status" value="1"/>
</dbReference>
<proteinExistence type="predicted"/>
<dbReference type="GeneID" id="56565851"/>
<dbReference type="InterPro" id="IPR052026">
    <property type="entry name" value="ExeA_AAA_ATPase_DNA-bind"/>
</dbReference>
<evidence type="ECO:0000259" key="1">
    <source>
        <dbReference type="Pfam" id="PF13401"/>
    </source>
</evidence>
<accession>A0A1S6U881</accession>
<dbReference type="EMBL" id="CP017258">
    <property type="protein sequence ID" value="AQW87872.1"/>
    <property type="molecule type" value="Genomic_DNA"/>
</dbReference>
<dbReference type="PANTHER" id="PTHR35894:SF5">
    <property type="entry name" value="MU-LIKE PROPHAGE FLUMU DNA TRANSPOSITION PROTEIN B"/>
    <property type="match status" value="1"/>
</dbReference>
<organism evidence="2 3">
    <name type="scientific">Campylobacter pinnipediorum subsp. caledonicus</name>
    <dbReference type="NCBI Taxonomy" id="1874362"/>
    <lineage>
        <taxon>Bacteria</taxon>
        <taxon>Pseudomonadati</taxon>
        <taxon>Campylobacterota</taxon>
        <taxon>Epsilonproteobacteria</taxon>
        <taxon>Campylobacterales</taxon>
        <taxon>Campylobacteraceae</taxon>
        <taxon>Campylobacter</taxon>
    </lineage>
</organism>
<dbReference type="InterPro" id="IPR027417">
    <property type="entry name" value="P-loop_NTPase"/>
</dbReference>
<dbReference type="GO" id="GO:0016887">
    <property type="term" value="F:ATP hydrolysis activity"/>
    <property type="evidence" value="ECO:0007669"/>
    <property type="project" value="InterPro"/>
</dbReference>
<dbReference type="Proteomes" id="UP000190868">
    <property type="component" value="Chromosome"/>
</dbReference>
<dbReference type="InterPro" id="IPR010982">
    <property type="entry name" value="Lambda_DNA-bd_dom_sf"/>
</dbReference>
<dbReference type="AlphaFoldDB" id="A0A1S6U881"/>
<dbReference type="SUPFAM" id="SSF52540">
    <property type="entry name" value="P-loop containing nucleoside triphosphate hydrolases"/>
    <property type="match status" value="1"/>
</dbReference>
<keyword evidence="3" id="KW-1185">Reference proteome</keyword>
<gene>
    <name evidence="2" type="ORF">CPIN18021_1073</name>
</gene>
<feature type="domain" description="ORC1/DEAH AAA+ ATPase" evidence="1">
    <location>
        <begin position="91"/>
        <end position="202"/>
    </location>
</feature>
<dbReference type="Gene3D" id="3.40.50.300">
    <property type="entry name" value="P-loop containing nucleotide triphosphate hydrolases"/>
    <property type="match status" value="1"/>
</dbReference>
<dbReference type="GO" id="GO:0003677">
    <property type="term" value="F:DNA binding"/>
    <property type="evidence" value="ECO:0007669"/>
    <property type="project" value="InterPro"/>
</dbReference>
<dbReference type="Pfam" id="PF13401">
    <property type="entry name" value="AAA_22"/>
    <property type="match status" value="1"/>
</dbReference>
<protein>
    <submittedName>
        <fullName evidence="2">Bacteriophage DNA transposition protein B</fullName>
    </submittedName>
</protein>
<name>A0A1S6U881_9BACT</name>
<dbReference type="RefSeq" id="WP_078422782.1">
    <property type="nucleotide sequence ID" value="NZ_CP017018.1"/>
</dbReference>
<dbReference type="Gene3D" id="1.10.260.40">
    <property type="entry name" value="lambda repressor-like DNA-binding domains"/>
    <property type="match status" value="1"/>
</dbReference>